<feature type="non-terminal residue" evidence="1">
    <location>
        <position position="55"/>
    </location>
</feature>
<proteinExistence type="predicted"/>
<evidence type="ECO:0000313" key="1">
    <source>
        <dbReference type="EMBL" id="SVD98544.1"/>
    </source>
</evidence>
<name>A0A382ZSS8_9ZZZZ</name>
<organism evidence="1">
    <name type="scientific">marine metagenome</name>
    <dbReference type="NCBI Taxonomy" id="408172"/>
    <lineage>
        <taxon>unclassified sequences</taxon>
        <taxon>metagenomes</taxon>
        <taxon>ecological metagenomes</taxon>
    </lineage>
</organism>
<accession>A0A382ZSS8</accession>
<dbReference type="EMBL" id="UINC01186357">
    <property type="protein sequence ID" value="SVD98544.1"/>
    <property type="molecule type" value="Genomic_DNA"/>
</dbReference>
<dbReference type="AlphaFoldDB" id="A0A382ZSS8"/>
<sequence length="55" mass="6701">MKYSDYPYERISVEEQNELLNERLERFNNAESAEEQIAVIKEVDQTRRENISYFL</sequence>
<reference evidence="1" key="1">
    <citation type="submission" date="2018-05" db="EMBL/GenBank/DDBJ databases">
        <authorList>
            <person name="Lanie J.A."/>
            <person name="Ng W.-L."/>
            <person name="Kazmierczak K.M."/>
            <person name="Andrzejewski T.M."/>
            <person name="Davidsen T.M."/>
            <person name="Wayne K.J."/>
            <person name="Tettelin H."/>
            <person name="Glass J.I."/>
            <person name="Rusch D."/>
            <person name="Podicherti R."/>
            <person name="Tsui H.-C.T."/>
            <person name="Winkler M.E."/>
        </authorList>
    </citation>
    <scope>NUCLEOTIDE SEQUENCE</scope>
</reference>
<protein>
    <submittedName>
        <fullName evidence="1">Uncharacterized protein</fullName>
    </submittedName>
</protein>
<gene>
    <name evidence="1" type="ORF">METZ01_LOCUS451398</name>
</gene>